<evidence type="ECO:0000256" key="1">
    <source>
        <dbReference type="SAM" id="MobiDB-lite"/>
    </source>
</evidence>
<evidence type="ECO:0000313" key="3">
    <source>
        <dbReference type="Proteomes" id="UP000634136"/>
    </source>
</evidence>
<dbReference type="AlphaFoldDB" id="A0A834T6Q1"/>
<comment type="caution">
    <text evidence="2">The sequence shown here is derived from an EMBL/GenBank/DDBJ whole genome shotgun (WGS) entry which is preliminary data.</text>
</comment>
<accession>A0A834T6Q1</accession>
<reference evidence="2" key="1">
    <citation type="submission" date="2020-09" db="EMBL/GenBank/DDBJ databases">
        <title>Genome-Enabled Discovery of Anthraquinone Biosynthesis in Senna tora.</title>
        <authorList>
            <person name="Kang S.-H."/>
            <person name="Pandey R.P."/>
            <person name="Lee C.-M."/>
            <person name="Sim J.-S."/>
            <person name="Jeong J.-T."/>
            <person name="Choi B.-S."/>
            <person name="Jung M."/>
            <person name="Ginzburg D."/>
            <person name="Zhao K."/>
            <person name="Won S.Y."/>
            <person name="Oh T.-J."/>
            <person name="Yu Y."/>
            <person name="Kim N.-H."/>
            <person name="Lee O.R."/>
            <person name="Lee T.-H."/>
            <person name="Bashyal P."/>
            <person name="Kim T.-S."/>
            <person name="Lee W.-H."/>
            <person name="Kawkins C."/>
            <person name="Kim C.-K."/>
            <person name="Kim J.S."/>
            <person name="Ahn B.O."/>
            <person name="Rhee S.Y."/>
            <person name="Sohng J.K."/>
        </authorList>
    </citation>
    <scope>NUCLEOTIDE SEQUENCE</scope>
    <source>
        <tissue evidence="2">Leaf</tissue>
    </source>
</reference>
<organism evidence="2 3">
    <name type="scientific">Senna tora</name>
    <dbReference type="NCBI Taxonomy" id="362788"/>
    <lineage>
        <taxon>Eukaryota</taxon>
        <taxon>Viridiplantae</taxon>
        <taxon>Streptophyta</taxon>
        <taxon>Embryophyta</taxon>
        <taxon>Tracheophyta</taxon>
        <taxon>Spermatophyta</taxon>
        <taxon>Magnoliopsida</taxon>
        <taxon>eudicotyledons</taxon>
        <taxon>Gunneridae</taxon>
        <taxon>Pentapetalae</taxon>
        <taxon>rosids</taxon>
        <taxon>fabids</taxon>
        <taxon>Fabales</taxon>
        <taxon>Fabaceae</taxon>
        <taxon>Caesalpinioideae</taxon>
        <taxon>Cassia clade</taxon>
        <taxon>Senna</taxon>
    </lineage>
</organism>
<protein>
    <submittedName>
        <fullName evidence="2">Uncharacterized protein</fullName>
    </submittedName>
</protein>
<feature type="compositionally biased region" description="Basic and acidic residues" evidence="1">
    <location>
        <begin position="18"/>
        <end position="30"/>
    </location>
</feature>
<dbReference type="EMBL" id="JAAIUW010000009">
    <property type="protein sequence ID" value="KAF7815206.1"/>
    <property type="molecule type" value="Genomic_DNA"/>
</dbReference>
<keyword evidence="3" id="KW-1185">Reference proteome</keyword>
<sequence>MAVAGNWSKPPIWWRNGRKSDVSTNERDEP</sequence>
<evidence type="ECO:0000313" key="2">
    <source>
        <dbReference type="EMBL" id="KAF7815206.1"/>
    </source>
</evidence>
<gene>
    <name evidence="2" type="ORF">G2W53_029175</name>
</gene>
<dbReference type="Proteomes" id="UP000634136">
    <property type="component" value="Unassembled WGS sequence"/>
</dbReference>
<feature type="region of interest" description="Disordered" evidence="1">
    <location>
        <begin position="1"/>
        <end position="30"/>
    </location>
</feature>
<name>A0A834T6Q1_9FABA</name>
<proteinExistence type="predicted"/>